<dbReference type="STRING" id="1206085.SAMN05443575_2229"/>
<dbReference type="Proteomes" id="UP000186132">
    <property type="component" value="Unassembled WGS sequence"/>
</dbReference>
<evidence type="ECO:0000256" key="4">
    <source>
        <dbReference type="ARBA" id="ARBA00022989"/>
    </source>
</evidence>
<feature type="transmembrane region" description="Helical" evidence="6">
    <location>
        <begin position="69"/>
        <end position="87"/>
    </location>
</feature>
<proteinExistence type="predicted"/>
<sequence>MLVALGSFALAAAVLVLLPGPDTLVIIRSIVRGGRRRGVATVLGIQTGLVVWITAAVLGLAALLRASEVAYTALRIVGAAYLIWLGVQSWRSRGRAVADPAVEGAAVEGAAGAAGRRALAGTGFRAGLLSNLFNPKVGVFFVTFLPAFVPAGSPVTPTLLLFGAVFVLLNLAYQLPLVLLATKVTELFSRERVRRRMDAVAGAVLIGFGVRLATEG</sequence>
<evidence type="ECO:0000256" key="6">
    <source>
        <dbReference type="SAM" id="Phobius"/>
    </source>
</evidence>
<feature type="transmembrane region" description="Helical" evidence="6">
    <location>
        <begin position="6"/>
        <end position="27"/>
    </location>
</feature>
<keyword evidence="4 6" id="KW-1133">Transmembrane helix</keyword>
<dbReference type="AlphaFoldDB" id="A0A1M5KS85"/>
<evidence type="ECO:0000256" key="5">
    <source>
        <dbReference type="ARBA" id="ARBA00023136"/>
    </source>
</evidence>
<dbReference type="PIRSF" id="PIRSF006324">
    <property type="entry name" value="LeuE"/>
    <property type="match status" value="1"/>
</dbReference>
<protein>
    <submittedName>
        <fullName evidence="7">Resistance to homoserine/threonine (RhtB) family protein</fullName>
    </submittedName>
</protein>
<accession>A0A1M5KS85</accession>
<feature type="transmembrane region" description="Helical" evidence="6">
    <location>
        <begin position="133"/>
        <end position="153"/>
    </location>
</feature>
<feature type="transmembrane region" description="Helical" evidence="6">
    <location>
        <begin position="39"/>
        <end position="63"/>
    </location>
</feature>
<gene>
    <name evidence="7" type="ORF">SAMN05443575_2229</name>
</gene>
<dbReference type="PANTHER" id="PTHR30086:SF20">
    <property type="entry name" value="ARGININE EXPORTER PROTEIN ARGO-RELATED"/>
    <property type="match status" value="1"/>
</dbReference>
<organism evidence="7 8">
    <name type="scientific">Jatrophihabitans endophyticus</name>
    <dbReference type="NCBI Taxonomy" id="1206085"/>
    <lineage>
        <taxon>Bacteria</taxon>
        <taxon>Bacillati</taxon>
        <taxon>Actinomycetota</taxon>
        <taxon>Actinomycetes</taxon>
        <taxon>Jatrophihabitantales</taxon>
        <taxon>Jatrophihabitantaceae</taxon>
        <taxon>Jatrophihabitans</taxon>
    </lineage>
</organism>
<evidence type="ECO:0000256" key="1">
    <source>
        <dbReference type="ARBA" id="ARBA00004651"/>
    </source>
</evidence>
<keyword evidence="8" id="KW-1185">Reference proteome</keyword>
<keyword evidence="2" id="KW-1003">Cell membrane</keyword>
<dbReference type="InterPro" id="IPR001123">
    <property type="entry name" value="LeuE-type"/>
</dbReference>
<dbReference type="OrthoDB" id="3175972at2"/>
<dbReference type="EMBL" id="FQVU01000003">
    <property type="protein sequence ID" value="SHG55023.1"/>
    <property type="molecule type" value="Genomic_DNA"/>
</dbReference>
<feature type="transmembrane region" description="Helical" evidence="6">
    <location>
        <begin position="159"/>
        <end position="185"/>
    </location>
</feature>
<reference evidence="7 8" key="1">
    <citation type="submission" date="2016-11" db="EMBL/GenBank/DDBJ databases">
        <authorList>
            <person name="Jaros S."/>
            <person name="Januszkiewicz K."/>
            <person name="Wedrychowicz H."/>
        </authorList>
    </citation>
    <scope>NUCLEOTIDE SEQUENCE [LARGE SCALE GENOMIC DNA]</scope>
    <source>
        <strain evidence="7 8">DSM 45627</strain>
    </source>
</reference>
<keyword evidence="5 6" id="KW-0472">Membrane</keyword>
<keyword evidence="3 6" id="KW-0812">Transmembrane</keyword>
<evidence type="ECO:0000313" key="8">
    <source>
        <dbReference type="Proteomes" id="UP000186132"/>
    </source>
</evidence>
<dbReference type="PANTHER" id="PTHR30086">
    <property type="entry name" value="ARGININE EXPORTER PROTEIN ARGO"/>
    <property type="match status" value="1"/>
</dbReference>
<dbReference type="RefSeq" id="WP_073390105.1">
    <property type="nucleotide sequence ID" value="NZ_FQVU01000003.1"/>
</dbReference>
<evidence type="ECO:0000256" key="3">
    <source>
        <dbReference type="ARBA" id="ARBA00022692"/>
    </source>
</evidence>
<name>A0A1M5KS85_9ACTN</name>
<dbReference type="GO" id="GO:0015171">
    <property type="term" value="F:amino acid transmembrane transporter activity"/>
    <property type="evidence" value="ECO:0007669"/>
    <property type="project" value="TreeGrafter"/>
</dbReference>
<dbReference type="Pfam" id="PF01810">
    <property type="entry name" value="LysE"/>
    <property type="match status" value="1"/>
</dbReference>
<dbReference type="GO" id="GO:0005886">
    <property type="term" value="C:plasma membrane"/>
    <property type="evidence" value="ECO:0007669"/>
    <property type="project" value="UniProtKB-SubCell"/>
</dbReference>
<comment type="subcellular location">
    <subcellularLocation>
        <location evidence="1">Cell membrane</location>
        <topology evidence="1">Multi-pass membrane protein</topology>
    </subcellularLocation>
</comment>
<evidence type="ECO:0000313" key="7">
    <source>
        <dbReference type="EMBL" id="SHG55023.1"/>
    </source>
</evidence>
<evidence type="ECO:0000256" key="2">
    <source>
        <dbReference type="ARBA" id="ARBA00022475"/>
    </source>
</evidence>